<dbReference type="PIRSF" id="PIRSF005461">
    <property type="entry name" value="23S_rRNA_mtase"/>
    <property type="match status" value="1"/>
</dbReference>
<evidence type="ECO:0000256" key="5">
    <source>
        <dbReference type="ARBA" id="ARBA00037569"/>
    </source>
</evidence>
<evidence type="ECO:0000256" key="1">
    <source>
        <dbReference type="ARBA" id="ARBA00022552"/>
    </source>
</evidence>
<evidence type="ECO:0000256" key="3">
    <source>
        <dbReference type="ARBA" id="ARBA00022679"/>
    </source>
</evidence>
<dbReference type="EC" id="2.1.1.166" evidence="6 11"/>
<reference evidence="14 15" key="1">
    <citation type="submission" date="2017-09" db="EMBL/GenBank/DDBJ databases">
        <title>Depth-based differentiation of microbial function through sediment-hosted aquifers and enrichment of novel symbionts in the deep terrestrial subsurface.</title>
        <authorList>
            <person name="Probst A.J."/>
            <person name="Ladd B."/>
            <person name="Jarett J.K."/>
            <person name="Geller-Mcgrath D.E."/>
            <person name="Sieber C.M."/>
            <person name="Emerson J.B."/>
            <person name="Anantharaman K."/>
            <person name="Thomas B.C."/>
            <person name="Malmstrom R."/>
            <person name="Stieglmeier M."/>
            <person name="Klingl A."/>
            <person name="Woyke T."/>
            <person name="Ryan C.M."/>
            <person name="Banfield J.F."/>
        </authorList>
    </citation>
    <scope>NUCLEOTIDE SEQUENCE [LARGE SCALE GENOMIC DNA]</scope>
    <source>
        <strain evidence="14">CG23_combo_of_CG06-09_8_20_14_all_37_87_8</strain>
    </source>
</reference>
<keyword evidence="4 11" id="KW-0949">S-adenosyl-L-methionine</keyword>
<evidence type="ECO:0000256" key="9">
    <source>
        <dbReference type="ARBA" id="ARBA00042745"/>
    </source>
</evidence>
<proteinExistence type="inferred from homology"/>
<evidence type="ECO:0000256" key="6">
    <source>
        <dbReference type="ARBA" id="ARBA00038861"/>
    </source>
</evidence>
<feature type="domain" description="Ribosomal RNA methyltransferase FtsJ" evidence="13">
    <location>
        <begin position="21"/>
        <end position="199"/>
    </location>
</feature>
<evidence type="ECO:0000256" key="8">
    <source>
        <dbReference type="ARBA" id="ARBA00041995"/>
    </source>
</evidence>
<evidence type="ECO:0000256" key="7">
    <source>
        <dbReference type="ARBA" id="ARBA00041129"/>
    </source>
</evidence>
<comment type="function">
    <text evidence="5 11">Specifically methylates the uridine in position 2552 of 23S rRNA at the 2'-O position of the ribose in the fully assembled 50S ribosomal subunit.</text>
</comment>
<accession>A0A2G9ZEZ1</accession>
<dbReference type="InterPro" id="IPR029063">
    <property type="entry name" value="SAM-dependent_MTases_sf"/>
</dbReference>
<keyword evidence="3 11" id="KW-0808">Transferase</keyword>
<dbReference type="InterPro" id="IPR015507">
    <property type="entry name" value="rRNA-MeTfrase_E"/>
</dbReference>
<evidence type="ECO:0000256" key="4">
    <source>
        <dbReference type="ARBA" id="ARBA00022691"/>
    </source>
</evidence>
<evidence type="ECO:0000256" key="12">
    <source>
        <dbReference type="PIRSR" id="PIRSR005461-1"/>
    </source>
</evidence>
<gene>
    <name evidence="11" type="primary">rlmE</name>
    <name evidence="11" type="synonym">ftsJ</name>
    <name evidence="11" type="synonym">rrmJ</name>
    <name evidence="14" type="ORF">COX24_01875</name>
</gene>
<keyword evidence="1 11" id="KW-0698">rRNA processing</keyword>
<dbReference type="EMBL" id="PCSB01000038">
    <property type="protein sequence ID" value="PIP31745.1"/>
    <property type="molecule type" value="Genomic_DNA"/>
</dbReference>
<organism evidence="14 15">
    <name type="scientific">bacterium (Candidatus Gribaldobacteria) CG23_combo_of_CG06-09_8_20_14_all_37_87_8</name>
    <dbReference type="NCBI Taxonomy" id="2014278"/>
    <lineage>
        <taxon>Bacteria</taxon>
        <taxon>Candidatus Gribaldobacteria</taxon>
    </lineage>
</organism>
<dbReference type="SUPFAM" id="SSF53335">
    <property type="entry name" value="S-adenosyl-L-methionine-dependent methyltransferases"/>
    <property type="match status" value="1"/>
</dbReference>
<feature type="binding site" evidence="11">
    <location>
        <position position="116"/>
    </location>
    <ligand>
        <name>S-adenosyl-L-methionine</name>
        <dbReference type="ChEBI" id="CHEBI:59789"/>
    </ligand>
</feature>
<evidence type="ECO:0000256" key="10">
    <source>
        <dbReference type="ARBA" id="ARBA00048970"/>
    </source>
</evidence>
<dbReference type="InterPro" id="IPR050082">
    <property type="entry name" value="RNA_methyltr_RlmE"/>
</dbReference>
<keyword evidence="11" id="KW-0963">Cytoplasm</keyword>
<evidence type="ECO:0000259" key="13">
    <source>
        <dbReference type="Pfam" id="PF01728"/>
    </source>
</evidence>
<dbReference type="GO" id="GO:0008650">
    <property type="term" value="F:rRNA (uridine-2'-O-)-methyltransferase activity"/>
    <property type="evidence" value="ECO:0007669"/>
    <property type="project" value="UniProtKB-UniRule"/>
</dbReference>
<evidence type="ECO:0000256" key="11">
    <source>
        <dbReference type="HAMAP-Rule" id="MF_01547"/>
    </source>
</evidence>
<dbReference type="PANTHER" id="PTHR10920">
    <property type="entry name" value="RIBOSOMAL RNA METHYLTRANSFERASE"/>
    <property type="match status" value="1"/>
</dbReference>
<comment type="catalytic activity">
    <reaction evidence="10 11">
        <text>uridine(2552) in 23S rRNA + S-adenosyl-L-methionine = 2'-O-methyluridine(2552) in 23S rRNA + S-adenosyl-L-homocysteine + H(+)</text>
        <dbReference type="Rhea" id="RHEA:42720"/>
        <dbReference type="Rhea" id="RHEA-COMP:10202"/>
        <dbReference type="Rhea" id="RHEA-COMP:10203"/>
        <dbReference type="ChEBI" id="CHEBI:15378"/>
        <dbReference type="ChEBI" id="CHEBI:57856"/>
        <dbReference type="ChEBI" id="CHEBI:59789"/>
        <dbReference type="ChEBI" id="CHEBI:65315"/>
        <dbReference type="ChEBI" id="CHEBI:74478"/>
        <dbReference type="EC" id="2.1.1.166"/>
    </reaction>
</comment>
<feature type="binding site" evidence="11">
    <location>
        <position position="72"/>
    </location>
    <ligand>
        <name>S-adenosyl-L-methionine</name>
        <dbReference type="ChEBI" id="CHEBI:59789"/>
    </ligand>
</feature>
<dbReference type="GO" id="GO:0005737">
    <property type="term" value="C:cytoplasm"/>
    <property type="evidence" value="ECO:0007669"/>
    <property type="project" value="UniProtKB-SubCell"/>
</dbReference>
<comment type="similarity">
    <text evidence="11">Belongs to the class I-like SAM-binding methyltransferase superfamily. RNA methyltransferase RlmE family.</text>
</comment>
<dbReference type="HAMAP" id="MF_01547">
    <property type="entry name" value="RNA_methyltr_E"/>
    <property type="match status" value="1"/>
</dbReference>
<comment type="subcellular location">
    <subcellularLocation>
        <location evidence="11">Cytoplasm</location>
    </subcellularLocation>
</comment>
<evidence type="ECO:0000313" key="15">
    <source>
        <dbReference type="Proteomes" id="UP000230447"/>
    </source>
</evidence>
<sequence length="202" mass="23008">MKFNLSRTDFYTKKAKEEGFPARSVYKLKEINKKFNLLKKGGKVLDLGCAPGSWLLYLSNEVGEHGKVVGVDLNEIKIVMPKNVIFLRENIFTINLNDRQSLWKRANSKFDLIASDLAPQTTGLKERDAALSLELCQRAFEIAQKKLVRGGNFVCKAFESPDSQDFLQQVKTKFNKAQLFKTKSTTKHSREVFVIALDFLEP</sequence>
<keyword evidence="2 11" id="KW-0489">Methyltransferase</keyword>
<name>A0A2G9ZEZ1_9BACT</name>
<dbReference type="PANTHER" id="PTHR10920:SF18">
    <property type="entry name" value="RRNA METHYLTRANSFERASE 2, MITOCHONDRIAL"/>
    <property type="match status" value="1"/>
</dbReference>
<evidence type="ECO:0000256" key="2">
    <source>
        <dbReference type="ARBA" id="ARBA00022603"/>
    </source>
</evidence>
<dbReference type="Gene3D" id="3.40.50.150">
    <property type="entry name" value="Vaccinia Virus protein VP39"/>
    <property type="match status" value="1"/>
</dbReference>
<evidence type="ECO:0000313" key="14">
    <source>
        <dbReference type="EMBL" id="PIP31745.1"/>
    </source>
</evidence>
<dbReference type="Pfam" id="PF01728">
    <property type="entry name" value="FtsJ"/>
    <property type="match status" value="1"/>
</dbReference>
<feature type="binding site" evidence="11">
    <location>
        <position position="54"/>
    </location>
    <ligand>
        <name>S-adenosyl-L-methionine</name>
        <dbReference type="ChEBI" id="CHEBI:59789"/>
    </ligand>
</feature>
<feature type="binding site" evidence="11">
    <location>
        <position position="52"/>
    </location>
    <ligand>
        <name>S-adenosyl-L-methionine</name>
        <dbReference type="ChEBI" id="CHEBI:59789"/>
    </ligand>
</feature>
<feature type="active site" description="Proton acceptor" evidence="11 12">
    <location>
        <position position="156"/>
    </location>
</feature>
<feature type="binding site" evidence="11">
    <location>
        <position position="90"/>
    </location>
    <ligand>
        <name>S-adenosyl-L-methionine</name>
        <dbReference type="ChEBI" id="CHEBI:59789"/>
    </ligand>
</feature>
<dbReference type="AlphaFoldDB" id="A0A2G9ZEZ1"/>
<dbReference type="Proteomes" id="UP000230447">
    <property type="component" value="Unassembled WGS sequence"/>
</dbReference>
<dbReference type="InterPro" id="IPR002877">
    <property type="entry name" value="RNA_MeTrfase_FtsJ_dom"/>
</dbReference>
<comment type="caution">
    <text evidence="14">The sequence shown here is derived from an EMBL/GenBank/DDBJ whole genome shotgun (WGS) entry which is preliminary data.</text>
</comment>
<protein>
    <recommendedName>
        <fullName evidence="7 11">Ribosomal RNA large subunit methyltransferase E</fullName>
        <ecNumber evidence="6 11">2.1.1.166</ecNumber>
    </recommendedName>
    <alternativeName>
        <fullName evidence="9 11">23S rRNA Um2552 methyltransferase</fullName>
    </alternativeName>
    <alternativeName>
        <fullName evidence="8 11">rRNA (uridine-2'-O-)-methyltransferase</fullName>
    </alternativeName>
</protein>